<dbReference type="RefSeq" id="WP_183495210.1">
    <property type="nucleotide sequence ID" value="NZ_JACIFF010000003.1"/>
</dbReference>
<reference evidence="1 2" key="1">
    <citation type="submission" date="2020-08" db="EMBL/GenBank/DDBJ databases">
        <title>Genomic Encyclopedia of Type Strains, Phase IV (KMG-IV): sequencing the most valuable type-strain genomes for metagenomic binning, comparative biology and taxonomic classification.</title>
        <authorList>
            <person name="Goeker M."/>
        </authorList>
    </citation>
    <scope>NUCLEOTIDE SEQUENCE [LARGE SCALE GENOMIC DNA]</scope>
    <source>
        <strain evidence="1 2">DSM 105137</strain>
    </source>
</reference>
<dbReference type="Proteomes" id="UP000576209">
    <property type="component" value="Unassembled WGS sequence"/>
</dbReference>
<dbReference type="AlphaFoldDB" id="A0A840E4T7"/>
<sequence>MTPQIRFSHFVDQFPPLELPITFGEETVRKISKETPPLPPRMIDQFLVPMEPTLVNEEFTEFIACMRLPDAEEYVGLVYWRADLAQYHYTLVTVNPKTEEVIDRLILAGTSYDGAELTQTTAAITDALMIYQVSGQGSGKEFDFQASGSTARRFQLAESGKIIEL</sequence>
<proteinExistence type="predicted"/>
<comment type="caution">
    <text evidence="1">The sequence shown here is derived from an EMBL/GenBank/DDBJ whole genome shotgun (WGS) entry which is preliminary data.</text>
</comment>
<evidence type="ECO:0000313" key="2">
    <source>
        <dbReference type="Proteomes" id="UP000576209"/>
    </source>
</evidence>
<organism evidence="1 2">
    <name type="scientific">Neolewinella aquimaris</name>
    <dbReference type="NCBI Taxonomy" id="1835722"/>
    <lineage>
        <taxon>Bacteria</taxon>
        <taxon>Pseudomonadati</taxon>
        <taxon>Bacteroidota</taxon>
        <taxon>Saprospiria</taxon>
        <taxon>Saprospirales</taxon>
        <taxon>Lewinellaceae</taxon>
        <taxon>Neolewinella</taxon>
    </lineage>
</organism>
<evidence type="ECO:0000313" key="1">
    <source>
        <dbReference type="EMBL" id="MBB4078963.1"/>
    </source>
</evidence>
<dbReference type="EMBL" id="JACIFF010000003">
    <property type="protein sequence ID" value="MBB4078963.1"/>
    <property type="molecule type" value="Genomic_DNA"/>
</dbReference>
<name>A0A840E4T7_9BACT</name>
<protein>
    <submittedName>
        <fullName evidence="1">Uncharacterized protein</fullName>
    </submittedName>
</protein>
<keyword evidence="2" id="KW-1185">Reference proteome</keyword>
<gene>
    <name evidence="1" type="ORF">GGR28_001580</name>
</gene>
<accession>A0A840E4T7</accession>